<dbReference type="GO" id="GO:0005829">
    <property type="term" value="C:cytosol"/>
    <property type="evidence" value="ECO:0007669"/>
    <property type="project" value="TreeGrafter"/>
</dbReference>
<dbReference type="InterPro" id="IPR014729">
    <property type="entry name" value="Rossmann-like_a/b/a_fold"/>
</dbReference>
<reference evidence="10 11" key="1">
    <citation type="submission" date="2020-12" db="EMBL/GenBank/DDBJ databases">
        <title>FDA dAtabase for Regulatory Grade micrObial Sequences (FDA-ARGOS): Supporting development and validation of Infectious Disease Dx tests.</title>
        <authorList>
            <person name="Sproer C."/>
            <person name="Gronow S."/>
            <person name="Severitt S."/>
            <person name="Schroder I."/>
            <person name="Tallon L."/>
            <person name="Sadzewicz L."/>
            <person name="Zhao X."/>
            <person name="Boylan J."/>
            <person name="Ott S."/>
            <person name="Bowen H."/>
            <person name="Vavikolanu K."/>
            <person name="Mehta A."/>
            <person name="Aluvathingal J."/>
            <person name="Nadendla S."/>
            <person name="Lowell S."/>
            <person name="Myers T."/>
            <person name="Yan Y."/>
            <person name="Sichtig H."/>
        </authorList>
    </citation>
    <scope>NUCLEOTIDE SEQUENCE [LARGE SCALE GENOMIC DNA]</scope>
    <source>
        <strain evidence="10 11">FDAARGOS_1053</strain>
    </source>
</reference>
<dbReference type="InterPro" id="IPR002305">
    <property type="entry name" value="aa-tRNA-synth_Ic"/>
</dbReference>
<evidence type="ECO:0000313" key="10">
    <source>
        <dbReference type="EMBL" id="QQB46350.1"/>
    </source>
</evidence>
<keyword evidence="2 8" id="KW-0436">Ligase</keyword>
<name>A0A7T4JV02_9CORY</name>
<evidence type="ECO:0000256" key="2">
    <source>
        <dbReference type="ARBA" id="ARBA00022598"/>
    </source>
</evidence>
<proteinExistence type="inferred from homology"/>
<feature type="binding site" evidence="8">
    <location>
        <begin position="151"/>
        <end position="153"/>
    </location>
    <ligand>
        <name>ATP</name>
        <dbReference type="ChEBI" id="CHEBI:30616"/>
    </ligand>
</feature>
<evidence type="ECO:0000256" key="9">
    <source>
        <dbReference type="RuleBase" id="RU363036"/>
    </source>
</evidence>
<gene>
    <name evidence="8 10" type="primary">trpS</name>
    <name evidence="10" type="ORF">I6I10_13105</name>
</gene>
<dbReference type="Gene3D" id="3.40.50.620">
    <property type="entry name" value="HUPs"/>
    <property type="match status" value="1"/>
</dbReference>
<organism evidence="10 11">
    <name type="scientific">Corynebacterium glucuronolyticum</name>
    <dbReference type="NCBI Taxonomy" id="39791"/>
    <lineage>
        <taxon>Bacteria</taxon>
        <taxon>Bacillati</taxon>
        <taxon>Actinomycetota</taxon>
        <taxon>Actinomycetes</taxon>
        <taxon>Mycobacteriales</taxon>
        <taxon>Corynebacteriaceae</taxon>
        <taxon>Corynebacterium</taxon>
    </lineage>
</organism>
<accession>A0A7T4JV02</accession>
<evidence type="ECO:0000256" key="8">
    <source>
        <dbReference type="HAMAP-Rule" id="MF_00140"/>
    </source>
</evidence>
<feature type="short sequence motif" description="'KMSKS' region" evidence="8">
    <location>
        <begin position="199"/>
        <end position="203"/>
    </location>
</feature>
<evidence type="ECO:0000256" key="6">
    <source>
        <dbReference type="ARBA" id="ARBA00023146"/>
    </source>
</evidence>
<evidence type="ECO:0000313" key="11">
    <source>
        <dbReference type="Proteomes" id="UP000596145"/>
    </source>
</evidence>
<keyword evidence="8" id="KW-0963">Cytoplasm</keyword>
<evidence type="ECO:0000256" key="3">
    <source>
        <dbReference type="ARBA" id="ARBA00022741"/>
    </source>
</evidence>
<comment type="subcellular location">
    <subcellularLocation>
        <location evidence="8">Cytoplasm</location>
    </subcellularLocation>
</comment>
<evidence type="ECO:0000256" key="7">
    <source>
        <dbReference type="ARBA" id="ARBA00049929"/>
    </source>
</evidence>
<dbReference type="Proteomes" id="UP000596145">
    <property type="component" value="Chromosome"/>
</dbReference>
<keyword evidence="5 8" id="KW-0648">Protein biosynthesis</keyword>
<dbReference type="NCBIfam" id="TIGR00233">
    <property type="entry name" value="trpS"/>
    <property type="match status" value="1"/>
</dbReference>
<dbReference type="RefSeq" id="WP_084036684.1">
    <property type="nucleotide sequence ID" value="NZ_CP066007.1"/>
</dbReference>
<dbReference type="GO" id="GO:0005524">
    <property type="term" value="F:ATP binding"/>
    <property type="evidence" value="ECO:0007669"/>
    <property type="project" value="UniProtKB-UniRule"/>
</dbReference>
<dbReference type="GO" id="GO:0004830">
    <property type="term" value="F:tryptophan-tRNA ligase activity"/>
    <property type="evidence" value="ECO:0007669"/>
    <property type="project" value="UniProtKB-UniRule"/>
</dbReference>
<dbReference type="SUPFAM" id="SSF52374">
    <property type="entry name" value="Nucleotidylyl transferase"/>
    <property type="match status" value="1"/>
</dbReference>
<dbReference type="AlphaFoldDB" id="A0A7T4JV02"/>
<dbReference type="OrthoDB" id="9801042at2"/>
<dbReference type="FunFam" id="1.10.240.10:FF:000002">
    <property type="entry name" value="Tryptophan--tRNA ligase"/>
    <property type="match status" value="1"/>
</dbReference>
<dbReference type="PANTHER" id="PTHR43766:SF1">
    <property type="entry name" value="TRYPTOPHAN--TRNA LIGASE, MITOCHONDRIAL"/>
    <property type="match status" value="1"/>
</dbReference>
<dbReference type="Gene3D" id="1.10.240.10">
    <property type="entry name" value="Tyrosyl-Transfer RNA Synthetase"/>
    <property type="match status" value="1"/>
</dbReference>
<evidence type="ECO:0000256" key="5">
    <source>
        <dbReference type="ARBA" id="ARBA00022917"/>
    </source>
</evidence>
<feature type="binding site" evidence="8">
    <location>
        <begin position="22"/>
        <end position="23"/>
    </location>
    <ligand>
        <name>ATP</name>
        <dbReference type="ChEBI" id="CHEBI:30616"/>
    </ligand>
</feature>
<dbReference type="EC" id="6.1.1.2" evidence="8"/>
<keyword evidence="3 8" id="KW-0547">Nucleotide-binding</keyword>
<comment type="function">
    <text evidence="8">Catalyzes the attachment of tryptophan to tRNA(Trp).</text>
</comment>
<comment type="subunit">
    <text evidence="8">Homodimer.</text>
</comment>
<dbReference type="CDD" id="cd00806">
    <property type="entry name" value="TrpRS_core"/>
    <property type="match status" value="1"/>
</dbReference>
<feature type="binding site" evidence="8">
    <location>
        <begin position="199"/>
        <end position="203"/>
    </location>
    <ligand>
        <name>ATP</name>
        <dbReference type="ChEBI" id="CHEBI:30616"/>
    </ligand>
</feature>
<comment type="similarity">
    <text evidence="1 8 9">Belongs to the class-I aminoacyl-tRNA synthetase family.</text>
</comment>
<keyword evidence="4 8" id="KW-0067">ATP-binding</keyword>
<dbReference type="InterPro" id="IPR024109">
    <property type="entry name" value="Trp-tRNA-ligase_bac-type"/>
</dbReference>
<comment type="catalytic activity">
    <reaction evidence="7 8">
        <text>tRNA(Trp) + L-tryptophan + ATP = L-tryptophyl-tRNA(Trp) + AMP + diphosphate + H(+)</text>
        <dbReference type="Rhea" id="RHEA:24080"/>
        <dbReference type="Rhea" id="RHEA-COMP:9671"/>
        <dbReference type="Rhea" id="RHEA-COMP:9705"/>
        <dbReference type="ChEBI" id="CHEBI:15378"/>
        <dbReference type="ChEBI" id="CHEBI:30616"/>
        <dbReference type="ChEBI" id="CHEBI:33019"/>
        <dbReference type="ChEBI" id="CHEBI:57912"/>
        <dbReference type="ChEBI" id="CHEBI:78442"/>
        <dbReference type="ChEBI" id="CHEBI:78535"/>
        <dbReference type="ChEBI" id="CHEBI:456215"/>
        <dbReference type="EC" id="6.1.1.2"/>
    </reaction>
</comment>
<dbReference type="Pfam" id="PF00579">
    <property type="entry name" value="tRNA-synt_1b"/>
    <property type="match status" value="1"/>
</dbReference>
<sequence>MTDKKTRVLSGIQPTADSYHLGNYLGALKQWITLQDEFDAFYFIPNLHAITVDQDPEELRNRTYAGAAQLLALGIDPEKSTLFVQSHVHEHAELAWVMTCLTGFGEASRMTQFKDKSKKRGADRTSAGLFTYPMLMAADILLYKPKYVPVGEDQRQHLELSRTLADRFNKRFGDTFPLPEGFIPKGAAKIYDLQDPTSKMSKSGSNPKGIINLLDDPKVSAKRIKSAVTDNENEIRYDPETKPGVSNLLVIQSALTDKPIEDIVAGYEGAGYGALKTDTADALEAFTTPLRARYDELMSDRGQLEAILDAGAEHATEVAAPVVAEVYEKLGFTANKH</sequence>
<evidence type="ECO:0000256" key="1">
    <source>
        <dbReference type="ARBA" id="ARBA00005594"/>
    </source>
</evidence>
<protein>
    <recommendedName>
        <fullName evidence="8">Tryptophan--tRNA ligase</fullName>
        <ecNumber evidence="8">6.1.1.2</ecNumber>
    </recommendedName>
    <alternativeName>
        <fullName evidence="8">Tryptophanyl-tRNA synthetase</fullName>
        <shortName evidence="8">TrpRS</shortName>
    </alternativeName>
</protein>
<feature type="binding site" evidence="8">
    <location>
        <begin position="13"/>
        <end position="15"/>
    </location>
    <ligand>
        <name>ATP</name>
        <dbReference type="ChEBI" id="CHEBI:30616"/>
    </ligand>
</feature>
<dbReference type="InterPro" id="IPR002306">
    <property type="entry name" value="Trp-tRNA-ligase"/>
</dbReference>
<dbReference type="PRINTS" id="PR01039">
    <property type="entry name" value="TRNASYNTHTRP"/>
</dbReference>
<dbReference type="PANTHER" id="PTHR43766">
    <property type="entry name" value="TRYPTOPHAN--TRNA LIGASE, MITOCHONDRIAL"/>
    <property type="match status" value="1"/>
</dbReference>
<dbReference type="GeneID" id="92759356"/>
<dbReference type="GO" id="GO:0006436">
    <property type="term" value="P:tryptophanyl-tRNA aminoacylation"/>
    <property type="evidence" value="ECO:0007669"/>
    <property type="project" value="UniProtKB-UniRule"/>
</dbReference>
<dbReference type="EMBL" id="CP066007">
    <property type="protein sequence ID" value="QQB46350.1"/>
    <property type="molecule type" value="Genomic_DNA"/>
</dbReference>
<feature type="binding site" evidence="8">
    <location>
        <position position="139"/>
    </location>
    <ligand>
        <name>L-tryptophan</name>
        <dbReference type="ChEBI" id="CHEBI:57912"/>
    </ligand>
</feature>
<dbReference type="InterPro" id="IPR050203">
    <property type="entry name" value="Trp-tRNA_synthetase"/>
</dbReference>
<comment type="caution">
    <text evidence="8">Lacks conserved residue(s) required for the propagation of feature annotation.</text>
</comment>
<dbReference type="HAMAP" id="MF_00140_B">
    <property type="entry name" value="Trp_tRNA_synth_B"/>
    <property type="match status" value="1"/>
</dbReference>
<evidence type="ECO:0000256" key="4">
    <source>
        <dbReference type="ARBA" id="ARBA00022840"/>
    </source>
</evidence>
<keyword evidence="6 8" id="KW-0030">Aminoacyl-tRNA synthetase</keyword>
<feature type="binding site" evidence="8">
    <location>
        <position position="190"/>
    </location>
    <ligand>
        <name>ATP</name>
        <dbReference type="ChEBI" id="CHEBI:30616"/>
    </ligand>
</feature>